<dbReference type="InterPro" id="IPR050121">
    <property type="entry name" value="Cytochrome_P450_monoxygenase"/>
</dbReference>
<sequence>WALIELSRNPEVQSKLREELSQFTTEDPTYEQLTNGLPYLDAVVTETLRLHPPVPETTREVRILLLPTKL</sequence>
<dbReference type="PRINTS" id="PR00385">
    <property type="entry name" value="P450"/>
</dbReference>
<organism evidence="13 14">
    <name type="scientific">Asterophora parasitica</name>
    <dbReference type="NCBI Taxonomy" id="117018"/>
    <lineage>
        <taxon>Eukaryota</taxon>
        <taxon>Fungi</taxon>
        <taxon>Dikarya</taxon>
        <taxon>Basidiomycota</taxon>
        <taxon>Agaricomycotina</taxon>
        <taxon>Agaricomycetes</taxon>
        <taxon>Agaricomycetidae</taxon>
        <taxon>Agaricales</taxon>
        <taxon>Tricholomatineae</taxon>
        <taxon>Lyophyllaceae</taxon>
        <taxon>Asterophora</taxon>
    </lineage>
</organism>
<evidence type="ECO:0000256" key="6">
    <source>
        <dbReference type="ARBA" id="ARBA00022692"/>
    </source>
</evidence>
<dbReference type="InterPro" id="IPR001128">
    <property type="entry name" value="Cyt_P450"/>
</dbReference>
<dbReference type="InterPro" id="IPR036396">
    <property type="entry name" value="Cyt_P450_sf"/>
</dbReference>
<evidence type="ECO:0000256" key="11">
    <source>
        <dbReference type="ARBA" id="ARBA00023033"/>
    </source>
</evidence>
<comment type="caution">
    <text evidence="13">The sequence shown here is derived from an EMBL/GenBank/DDBJ whole genome shotgun (WGS) entry which is preliminary data.</text>
</comment>
<dbReference type="EMBL" id="JABCKV010007152">
    <property type="protein sequence ID" value="KAG5633070.1"/>
    <property type="molecule type" value="Genomic_DNA"/>
</dbReference>
<evidence type="ECO:0000256" key="10">
    <source>
        <dbReference type="ARBA" id="ARBA00023004"/>
    </source>
</evidence>
<evidence type="ECO:0008006" key="15">
    <source>
        <dbReference type="Google" id="ProtNLM"/>
    </source>
</evidence>
<comment type="cofactor">
    <cofactor evidence="1">
        <name>heme</name>
        <dbReference type="ChEBI" id="CHEBI:30413"/>
    </cofactor>
</comment>
<evidence type="ECO:0000256" key="2">
    <source>
        <dbReference type="ARBA" id="ARBA00004370"/>
    </source>
</evidence>
<dbReference type="OrthoDB" id="1470350at2759"/>
<gene>
    <name evidence="13" type="ORF">DXG03_008590</name>
</gene>
<keyword evidence="9" id="KW-0560">Oxidoreductase</keyword>
<keyword evidence="14" id="KW-1185">Reference proteome</keyword>
<dbReference type="AlphaFoldDB" id="A0A9P7FPG8"/>
<comment type="similarity">
    <text evidence="4">Belongs to the cytochrome P450 family.</text>
</comment>
<dbReference type="GO" id="GO:0016705">
    <property type="term" value="F:oxidoreductase activity, acting on paired donors, with incorporation or reduction of molecular oxygen"/>
    <property type="evidence" value="ECO:0007669"/>
    <property type="project" value="InterPro"/>
</dbReference>
<dbReference type="GO" id="GO:0016020">
    <property type="term" value="C:membrane"/>
    <property type="evidence" value="ECO:0007669"/>
    <property type="project" value="UniProtKB-SubCell"/>
</dbReference>
<dbReference type="PANTHER" id="PTHR24305:SF166">
    <property type="entry name" value="CYTOCHROME P450 12A4, MITOCHONDRIAL-RELATED"/>
    <property type="match status" value="1"/>
</dbReference>
<keyword evidence="7" id="KW-0479">Metal-binding</keyword>
<accession>A0A9P7FPG8</accession>
<dbReference type="GO" id="GO:0020037">
    <property type="term" value="F:heme binding"/>
    <property type="evidence" value="ECO:0007669"/>
    <property type="project" value="InterPro"/>
</dbReference>
<protein>
    <recommendedName>
        <fullName evidence="15">Cytochrome P450</fullName>
    </recommendedName>
</protein>
<evidence type="ECO:0000256" key="8">
    <source>
        <dbReference type="ARBA" id="ARBA00022989"/>
    </source>
</evidence>
<name>A0A9P7FPG8_9AGAR</name>
<evidence type="ECO:0000256" key="1">
    <source>
        <dbReference type="ARBA" id="ARBA00001971"/>
    </source>
</evidence>
<dbReference type="Pfam" id="PF00067">
    <property type="entry name" value="p450"/>
    <property type="match status" value="1"/>
</dbReference>
<proteinExistence type="inferred from homology"/>
<evidence type="ECO:0000256" key="12">
    <source>
        <dbReference type="ARBA" id="ARBA00023136"/>
    </source>
</evidence>
<evidence type="ECO:0000256" key="9">
    <source>
        <dbReference type="ARBA" id="ARBA00023002"/>
    </source>
</evidence>
<reference evidence="13" key="1">
    <citation type="submission" date="2020-07" db="EMBL/GenBank/DDBJ databases">
        <authorList>
            <person name="Nieuwenhuis M."/>
            <person name="Van De Peppel L.J.J."/>
        </authorList>
    </citation>
    <scope>NUCLEOTIDE SEQUENCE</scope>
    <source>
        <strain evidence="13">AP01</strain>
        <tissue evidence="13">Mycelium</tissue>
    </source>
</reference>
<dbReference type="Proteomes" id="UP000775547">
    <property type="component" value="Unassembled WGS sequence"/>
</dbReference>
<dbReference type="PANTHER" id="PTHR24305">
    <property type="entry name" value="CYTOCHROME P450"/>
    <property type="match status" value="1"/>
</dbReference>
<evidence type="ECO:0000313" key="13">
    <source>
        <dbReference type="EMBL" id="KAG5633070.1"/>
    </source>
</evidence>
<keyword evidence="12" id="KW-0472">Membrane</keyword>
<evidence type="ECO:0000256" key="7">
    <source>
        <dbReference type="ARBA" id="ARBA00022723"/>
    </source>
</evidence>
<evidence type="ECO:0000256" key="4">
    <source>
        <dbReference type="ARBA" id="ARBA00010617"/>
    </source>
</evidence>
<keyword evidence="5" id="KW-0349">Heme</keyword>
<dbReference type="GO" id="GO:0004497">
    <property type="term" value="F:monooxygenase activity"/>
    <property type="evidence" value="ECO:0007669"/>
    <property type="project" value="UniProtKB-KW"/>
</dbReference>
<dbReference type="GO" id="GO:0005506">
    <property type="term" value="F:iron ion binding"/>
    <property type="evidence" value="ECO:0007669"/>
    <property type="project" value="InterPro"/>
</dbReference>
<evidence type="ECO:0000313" key="14">
    <source>
        <dbReference type="Proteomes" id="UP000775547"/>
    </source>
</evidence>
<evidence type="ECO:0000256" key="3">
    <source>
        <dbReference type="ARBA" id="ARBA00004721"/>
    </source>
</evidence>
<feature type="non-terminal residue" evidence="13">
    <location>
        <position position="1"/>
    </location>
</feature>
<keyword evidence="6" id="KW-0812">Transmembrane</keyword>
<comment type="subcellular location">
    <subcellularLocation>
        <location evidence="2">Membrane</location>
    </subcellularLocation>
</comment>
<comment type="pathway">
    <text evidence="3">Secondary metabolite biosynthesis; terpenoid biosynthesis.</text>
</comment>
<evidence type="ECO:0000256" key="5">
    <source>
        <dbReference type="ARBA" id="ARBA00022617"/>
    </source>
</evidence>
<keyword evidence="8" id="KW-1133">Transmembrane helix</keyword>
<dbReference type="Gene3D" id="1.10.630.10">
    <property type="entry name" value="Cytochrome P450"/>
    <property type="match status" value="1"/>
</dbReference>
<keyword evidence="11" id="KW-0503">Monooxygenase</keyword>
<dbReference type="SUPFAM" id="SSF48264">
    <property type="entry name" value="Cytochrome P450"/>
    <property type="match status" value="1"/>
</dbReference>
<reference evidence="13" key="2">
    <citation type="submission" date="2021-10" db="EMBL/GenBank/DDBJ databases">
        <title>Phylogenomics reveals ancestral predisposition of the termite-cultivated fungus Termitomyces towards a domesticated lifestyle.</title>
        <authorList>
            <person name="Auxier B."/>
            <person name="Grum-Grzhimaylo A."/>
            <person name="Cardenas M.E."/>
            <person name="Lodge J.D."/>
            <person name="Laessoe T."/>
            <person name="Pedersen O."/>
            <person name="Smith M.E."/>
            <person name="Kuyper T.W."/>
            <person name="Franco-Molano E.A."/>
            <person name="Baroni T.J."/>
            <person name="Aanen D.K."/>
        </authorList>
    </citation>
    <scope>NUCLEOTIDE SEQUENCE</scope>
    <source>
        <strain evidence="13">AP01</strain>
        <tissue evidence="13">Mycelium</tissue>
    </source>
</reference>
<keyword evidence="10" id="KW-0408">Iron</keyword>